<dbReference type="RefSeq" id="WP_015010772.1">
    <property type="nucleotide sequence ID" value="NC_018704.1"/>
</dbReference>
<organism evidence="6 7">
    <name type="scientific">Amphibacillus xylanus (strain ATCC 51415 / DSM 6626 / JCM 7361 / LMG 17667 / NBRC 15112 / Ep01)</name>
    <dbReference type="NCBI Taxonomy" id="698758"/>
    <lineage>
        <taxon>Bacteria</taxon>
        <taxon>Bacillati</taxon>
        <taxon>Bacillota</taxon>
        <taxon>Bacilli</taxon>
        <taxon>Bacillales</taxon>
        <taxon>Bacillaceae</taxon>
        <taxon>Amphibacillus</taxon>
    </lineage>
</organism>
<keyword evidence="1" id="KW-1003">Cell membrane</keyword>
<sequence>MLNSIVTQLILAIVVSFDAFSVCLGIGLQPIRLKKVAEIGIWIGLFHILMPLLGLLLGSFLNDRFTHLTELISGLLLFGIGAQLIFQTFAEQTRQSSPKTLTTSAITMLAFSVSIDSFPVGISLGISGFHTALTLVLFGSVSMFAAWLSLLIGKKIQHNINRSLAWIGGLILCILGLKIIF</sequence>
<keyword evidence="4 5" id="KW-0472">Membrane</keyword>
<dbReference type="AlphaFoldDB" id="K0J5G6"/>
<dbReference type="PANTHER" id="PTHR35529">
    <property type="entry name" value="MANGANESE EFFLUX PUMP MNTP-RELATED"/>
    <property type="match status" value="1"/>
</dbReference>
<dbReference type="PANTHER" id="PTHR35529:SF1">
    <property type="entry name" value="MANGANESE EFFLUX PUMP MNTP-RELATED"/>
    <property type="match status" value="1"/>
</dbReference>
<gene>
    <name evidence="6" type="ordered locus">AXY_20540</name>
</gene>
<keyword evidence="7" id="KW-1185">Reference proteome</keyword>
<dbReference type="Proteomes" id="UP000006294">
    <property type="component" value="Chromosome"/>
</dbReference>
<reference evidence="6 7" key="1">
    <citation type="submission" date="2011-01" db="EMBL/GenBank/DDBJ databases">
        <title>Whole genome sequence of Amphibacillus xylinus NBRC 15112.</title>
        <authorList>
            <person name="Nakazawa H."/>
            <person name="Katano Y."/>
            <person name="Nakamura S."/>
            <person name="Sasagawa M."/>
            <person name="Fukada J."/>
            <person name="Arai T."/>
            <person name="Sasakura N."/>
            <person name="Mochizuki D."/>
            <person name="Hosoyama A."/>
            <person name="Harada K."/>
            <person name="Horikawa H."/>
            <person name="Kato Y."/>
            <person name="Harada T."/>
            <person name="Sasaki K."/>
            <person name="Sekiguchi M."/>
            <person name="Hodoyama M."/>
            <person name="Nishiko R."/>
            <person name="Narita H."/>
            <person name="Hanamaki A."/>
            <person name="Hata C."/>
            <person name="Konno Y."/>
            <person name="Niimura Y."/>
            <person name="Yamazaki S."/>
            <person name="Fujita N."/>
        </authorList>
    </citation>
    <scope>NUCLEOTIDE SEQUENCE [LARGE SCALE GENOMIC DNA]</scope>
    <source>
        <strain evidence="7">ATCC 51415 / DSM 6626 / JCM 7361 / LMG 17667 / NBRC 15112 / Ep01</strain>
    </source>
</reference>
<keyword evidence="2 5" id="KW-0812">Transmembrane</keyword>
<dbReference type="KEGG" id="axl:AXY_20540"/>
<keyword evidence="3 5" id="KW-1133">Transmembrane helix</keyword>
<feature type="transmembrane region" description="Helical" evidence="5">
    <location>
        <begin position="132"/>
        <end position="152"/>
    </location>
</feature>
<dbReference type="eggNOG" id="COG1971">
    <property type="taxonomic scope" value="Bacteria"/>
</dbReference>
<evidence type="ECO:0000256" key="2">
    <source>
        <dbReference type="ARBA" id="ARBA00022692"/>
    </source>
</evidence>
<dbReference type="EMBL" id="AP012050">
    <property type="protein sequence ID" value="BAM48186.1"/>
    <property type="molecule type" value="Genomic_DNA"/>
</dbReference>
<evidence type="ECO:0000313" key="7">
    <source>
        <dbReference type="Proteomes" id="UP000006294"/>
    </source>
</evidence>
<dbReference type="Pfam" id="PF02659">
    <property type="entry name" value="Mntp"/>
    <property type="match status" value="1"/>
</dbReference>
<feature type="transmembrane region" description="Helical" evidence="5">
    <location>
        <begin position="106"/>
        <end position="126"/>
    </location>
</feature>
<protein>
    <recommendedName>
        <fullName evidence="8">Manganese efflux pump MntP</fullName>
    </recommendedName>
</protein>
<feature type="transmembrane region" description="Helical" evidence="5">
    <location>
        <begin position="164"/>
        <end position="180"/>
    </location>
</feature>
<evidence type="ECO:0000256" key="1">
    <source>
        <dbReference type="ARBA" id="ARBA00022475"/>
    </source>
</evidence>
<feature type="transmembrane region" description="Helical" evidence="5">
    <location>
        <begin position="39"/>
        <end position="61"/>
    </location>
</feature>
<dbReference type="HOGENOM" id="CLU_096410_1_0_9"/>
<feature type="transmembrane region" description="Helical" evidence="5">
    <location>
        <begin position="67"/>
        <end position="86"/>
    </location>
</feature>
<evidence type="ECO:0000256" key="3">
    <source>
        <dbReference type="ARBA" id="ARBA00022989"/>
    </source>
</evidence>
<proteinExistence type="predicted"/>
<name>K0J5G6_AMPXN</name>
<evidence type="ECO:0000313" key="6">
    <source>
        <dbReference type="EMBL" id="BAM48186.1"/>
    </source>
</evidence>
<dbReference type="OrthoDB" id="1679700at2"/>
<evidence type="ECO:0000256" key="5">
    <source>
        <dbReference type="SAM" id="Phobius"/>
    </source>
</evidence>
<dbReference type="InterPro" id="IPR003810">
    <property type="entry name" value="Mntp/YtaF"/>
</dbReference>
<evidence type="ECO:0000256" key="4">
    <source>
        <dbReference type="ARBA" id="ARBA00023136"/>
    </source>
</evidence>
<accession>K0J5G6</accession>
<feature type="transmembrane region" description="Helical" evidence="5">
    <location>
        <begin position="6"/>
        <end position="27"/>
    </location>
</feature>
<dbReference type="STRING" id="698758.AXY_20540"/>
<evidence type="ECO:0008006" key="8">
    <source>
        <dbReference type="Google" id="ProtNLM"/>
    </source>
</evidence>
<dbReference type="PATRIC" id="fig|698758.3.peg.2059"/>